<dbReference type="AlphaFoldDB" id="A0A448AJR4"/>
<dbReference type="EMBL" id="LR134283">
    <property type="protein sequence ID" value="VED98586.1"/>
    <property type="molecule type" value="Genomic_DNA"/>
</dbReference>
<name>A0A448AJR4_STRAP</name>
<dbReference type="Proteomes" id="UP000278419">
    <property type="component" value="Chromosome"/>
</dbReference>
<gene>
    <name evidence="1" type="ORF">NCTC10713_01591</name>
</gene>
<protein>
    <submittedName>
        <fullName evidence="1">Uncharacterized protein</fullName>
    </submittedName>
</protein>
<accession>A0A448AJR4</accession>
<sequence>MFCQEILVTVSVLGVSPEIDFETKQATGNIKIDAGFRNSSGKHITRTIKIANSTVSEYSTYLDEKVNLRLERVTFSPYLSNGRAALSIKAESATVEV</sequence>
<dbReference type="RefSeq" id="WP_003030952.1">
    <property type="nucleotide sequence ID" value="NZ_AP018548.1"/>
</dbReference>
<reference evidence="1 2" key="1">
    <citation type="submission" date="2018-12" db="EMBL/GenBank/DDBJ databases">
        <authorList>
            <consortium name="Pathogen Informatics"/>
        </authorList>
    </citation>
    <scope>NUCLEOTIDE SEQUENCE [LARGE SCALE GENOMIC DNA]</scope>
    <source>
        <strain evidence="1 2">NCTC10713</strain>
    </source>
</reference>
<organism evidence="1 2">
    <name type="scientific">Streptococcus anginosus</name>
    <dbReference type="NCBI Taxonomy" id="1328"/>
    <lineage>
        <taxon>Bacteria</taxon>
        <taxon>Bacillati</taxon>
        <taxon>Bacillota</taxon>
        <taxon>Bacilli</taxon>
        <taxon>Lactobacillales</taxon>
        <taxon>Streptococcaceae</taxon>
        <taxon>Streptococcus</taxon>
        <taxon>Streptococcus anginosus group</taxon>
    </lineage>
</organism>
<dbReference type="GeneID" id="93964117"/>
<evidence type="ECO:0000313" key="1">
    <source>
        <dbReference type="EMBL" id="VED98586.1"/>
    </source>
</evidence>
<proteinExistence type="predicted"/>
<evidence type="ECO:0000313" key="2">
    <source>
        <dbReference type="Proteomes" id="UP000278419"/>
    </source>
</evidence>